<name>A0A0U5L680_9GAMM</name>
<evidence type="ECO:0000313" key="1">
    <source>
        <dbReference type="EMBL" id="CUU24179.1"/>
    </source>
</evidence>
<gene>
    <name evidence="1" type="ORF">EM595_1945</name>
</gene>
<reference evidence="2" key="1">
    <citation type="submission" date="2015-11" db="EMBL/GenBank/DDBJ databases">
        <authorList>
            <person name="Blom J."/>
        </authorList>
    </citation>
    <scope>NUCLEOTIDE SEQUENCE [LARGE SCALE GENOMIC DNA]</scope>
</reference>
<keyword evidence="2" id="KW-1185">Reference proteome</keyword>
<organism evidence="1 2">
    <name type="scientific">Duffyella gerundensis</name>
    <dbReference type="NCBI Taxonomy" id="1619313"/>
    <lineage>
        <taxon>Bacteria</taxon>
        <taxon>Pseudomonadati</taxon>
        <taxon>Pseudomonadota</taxon>
        <taxon>Gammaproteobacteria</taxon>
        <taxon>Enterobacterales</taxon>
        <taxon>Erwiniaceae</taxon>
        <taxon>Duffyella</taxon>
    </lineage>
</organism>
<dbReference type="Proteomes" id="UP000059419">
    <property type="component" value="Chromosome 1"/>
</dbReference>
<proteinExistence type="predicted"/>
<dbReference type="KEGG" id="ege:EM595_1945"/>
<dbReference type="EMBL" id="LN907827">
    <property type="protein sequence ID" value="CUU24179.1"/>
    <property type="molecule type" value="Genomic_DNA"/>
</dbReference>
<evidence type="ECO:0000313" key="2">
    <source>
        <dbReference type="Proteomes" id="UP000059419"/>
    </source>
</evidence>
<sequence>MLQRHHQQRALFLSWLPELFGGEMCQCNHLPCSSR</sequence>
<dbReference type="AlphaFoldDB" id="A0A0U5L680"/>
<protein>
    <submittedName>
        <fullName evidence="1">Uncharacterized protein</fullName>
    </submittedName>
</protein>
<accession>A0A0U5L680</accession>